<feature type="domain" description="Histidine kinase" evidence="12">
    <location>
        <begin position="337"/>
        <end position="552"/>
    </location>
</feature>
<dbReference type="InterPro" id="IPR036890">
    <property type="entry name" value="HATPase_C_sf"/>
</dbReference>
<sequence length="558" mass="61295">MVRLVHHQLTMAMVAAVTMALAYGGAIVVSDYTVRRDTLHSQIEQIAQDHQKAAEDFIAGYRLVLTAIAETDCVKNRDGTSCGALFARLNQRFPAAVNFAATDSVGAFIASGRPFSGSKAPNVSQAPFFNNLAVKGSLFEVMDPHTGPVSGQMVTGLAVPLRDTSGKFSGILGLSLEFAELDDRWRLLPGPKDMPALVFDRAGRLIHSYPAAAAVPALPRDAGPAFVESLSSGSGLATLAGRQWQYHRETIASAGWTVVAMHPAPYGILEYLRDTPLLFQLLPPAVVLAMVGLWLAAREFRHLVGLEHAVESRTRELSEANLRLARSAQELETLTWVASHDLREPSRAVATYVSMLERRYGGQLDDDGRAFIGFARDGAKRMNELVLALLDYIRISRIDDPLGQIRPEQTINRIVEDLAPLVERLHAEITIDHTLPELNIRDGHLDILFRQMIENALRHHHPDRRPSIHIGCDGTGPDAEFWVCDNGKGIAPEYREKVFTMFQRLDPLSVPEGTGIGLTLCSRVIDHYGGRVHISDSPQGGCCFRFTLPLAARKQTVI</sequence>
<dbReference type="GO" id="GO:0005886">
    <property type="term" value="C:plasma membrane"/>
    <property type="evidence" value="ECO:0007669"/>
    <property type="project" value="UniProtKB-SubCell"/>
</dbReference>
<evidence type="ECO:0000313" key="14">
    <source>
        <dbReference type="Proteomes" id="UP000078543"/>
    </source>
</evidence>
<name>A0A178MYI5_9PROT</name>
<evidence type="ECO:0000256" key="1">
    <source>
        <dbReference type="ARBA" id="ARBA00000085"/>
    </source>
</evidence>
<keyword evidence="8" id="KW-0418">Kinase</keyword>
<dbReference type="Gene3D" id="3.30.565.10">
    <property type="entry name" value="Histidine kinase-like ATPase, C-terminal domain"/>
    <property type="match status" value="1"/>
</dbReference>
<keyword evidence="5" id="KW-0597">Phosphoprotein</keyword>
<evidence type="ECO:0000256" key="7">
    <source>
        <dbReference type="ARBA" id="ARBA00022692"/>
    </source>
</evidence>
<evidence type="ECO:0000256" key="6">
    <source>
        <dbReference type="ARBA" id="ARBA00022679"/>
    </source>
</evidence>
<dbReference type="AlphaFoldDB" id="A0A178MYI5"/>
<dbReference type="InterPro" id="IPR050351">
    <property type="entry name" value="BphY/WalK/GraS-like"/>
</dbReference>
<dbReference type="PANTHER" id="PTHR42878">
    <property type="entry name" value="TWO-COMPONENT HISTIDINE KINASE"/>
    <property type="match status" value="1"/>
</dbReference>
<comment type="subcellular location">
    <subcellularLocation>
        <location evidence="2">Cell membrane</location>
        <topology evidence="2">Multi-pass membrane protein</topology>
    </subcellularLocation>
</comment>
<dbReference type="GO" id="GO:0000155">
    <property type="term" value="F:phosphorelay sensor kinase activity"/>
    <property type="evidence" value="ECO:0007669"/>
    <property type="project" value="InterPro"/>
</dbReference>
<dbReference type="InterPro" id="IPR036097">
    <property type="entry name" value="HisK_dim/P_sf"/>
</dbReference>
<dbReference type="Proteomes" id="UP000078543">
    <property type="component" value="Unassembled WGS sequence"/>
</dbReference>
<evidence type="ECO:0000256" key="2">
    <source>
        <dbReference type="ARBA" id="ARBA00004651"/>
    </source>
</evidence>
<keyword evidence="14" id="KW-1185">Reference proteome</keyword>
<evidence type="ECO:0000256" key="10">
    <source>
        <dbReference type="ARBA" id="ARBA00023136"/>
    </source>
</evidence>
<dbReference type="SMART" id="SM00387">
    <property type="entry name" value="HATPase_c"/>
    <property type="match status" value="1"/>
</dbReference>
<organism evidence="13 14">
    <name type="scientific">Magnetospirillum moscoviense</name>
    <dbReference type="NCBI Taxonomy" id="1437059"/>
    <lineage>
        <taxon>Bacteria</taxon>
        <taxon>Pseudomonadati</taxon>
        <taxon>Pseudomonadota</taxon>
        <taxon>Alphaproteobacteria</taxon>
        <taxon>Rhodospirillales</taxon>
        <taxon>Rhodospirillaceae</taxon>
        <taxon>Magnetospirillum</taxon>
    </lineage>
</organism>
<dbReference type="SUPFAM" id="SSF47384">
    <property type="entry name" value="Homodimeric domain of signal transducing histidine kinase"/>
    <property type="match status" value="1"/>
</dbReference>
<comment type="caution">
    <text evidence="13">The sequence shown here is derived from an EMBL/GenBank/DDBJ whole genome shotgun (WGS) entry which is preliminary data.</text>
</comment>
<keyword evidence="4" id="KW-1003">Cell membrane</keyword>
<evidence type="ECO:0000256" key="11">
    <source>
        <dbReference type="SAM" id="Phobius"/>
    </source>
</evidence>
<feature type="transmembrane region" description="Helical" evidence="11">
    <location>
        <begin position="12"/>
        <end position="34"/>
    </location>
</feature>
<dbReference type="PROSITE" id="PS50109">
    <property type="entry name" value="HIS_KIN"/>
    <property type="match status" value="1"/>
</dbReference>
<dbReference type="STRING" id="1437059.A6A05_06880"/>
<gene>
    <name evidence="13" type="ORF">A6A05_06880</name>
</gene>
<dbReference type="InterPro" id="IPR033479">
    <property type="entry name" value="dCache_1"/>
</dbReference>
<evidence type="ECO:0000256" key="3">
    <source>
        <dbReference type="ARBA" id="ARBA00012438"/>
    </source>
</evidence>
<protein>
    <recommendedName>
        <fullName evidence="3">histidine kinase</fullName>
        <ecNumber evidence="3">2.7.13.3</ecNumber>
    </recommendedName>
</protein>
<dbReference type="GO" id="GO:0000156">
    <property type="term" value="F:phosphorelay response regulator activity"/>
    <property type="evidence" value="ECO:0007669"/>
    <property type="project" value="TreeGrafter"/>
</dbReference>
<evidence type="ECO:0000256" key="5">
    <source>
        <dbReference type="ARBA" id="ARBA00022553"/>
    </source>
</evidence>
<dbReference type="EC" id="2.7.13.3" evidence="3"/>
<dbReference type="CDD" id="cd12914">
    <property type="entry name" value="PDC1_DGC_like"/>
    <property type="match status" value="1"/>
</dbReference>
<keyword evidence="6" id="KW-0808">Transferase</keyword>
<dbReference type="PRINTS" id="PR00344">
    <property type="entry name" value="BCTRLSENSOR"/>
</dbReference>
<dbReference type="Gene3D" id="1.10.287.130">
    <property type="match status" value="1"/>
</dbReference>
<dbReference type="InterPro" id="IPR003594">
    <property type="entry name" value="HATPase_dom"/>
</dbReference>
<dbReference type="SUPFAM" id="SSF55874">
    <property type="entry name" value="ATPase domain of HSP90 chaperone/DNA topoisomerase II/histidine kinase"/>
    <property type="match status" value="1"/>
</dbReference>
<evidence type="ECO:0000256" key="8">
    <source>
        <dbReference type="ARBA" id="ARBA00022777"/>
    </source>
</evidence>
<dbReference type="InterPro" id="IPR004358">
    <property type="entry name" value="Sig_transdc_His_kin-like_C"/>
</dbReference>
<reference evidence="13 14" key="1">
    <citation type="submission" date="2016-04" db="EMBL/GenBank/DDBJ databases">
        <title>Draft genome sequence of freshwater magnetotactic bacteria Magnetospirillum marisnigri SP-1 and Magnetospirillum moscoviense BB-1.</title>
        <authorList>
            <person name="Koziaeva V."/>
            <person name="Dziuba M.V."/>
            <person name="Ivanov T.M."/>
            <person name="Kuznetsov B."/>
            <person name="Grouzdev D.S."/>
        </authorList>
    </citation>
    <scope>NUCLEOTIDE SEQUENCE [LARGE SCALE GENOMIC DNA]</scope>
    <source>
        <strain evidence="13 14">BB-1</strain>
    </source>
</reference>
<dbReference type="Pfam" id="PF02743">
    <property type="entry name" value="dCache_1"/>
    <property type="match status" value="1"/>
</dbReference>
<evidence type="ECO:0000256" key="9">
    <source>
        <dbReference type="ARBA" id="ARBA00022989"/>
    </source>
</evidence>
<comment type="catalytic activity">
    <reaction evidence="1">
        <text>ATP + protein L-histidine = ADP + protein N-phospho-L-histidine.</text>
        <dbReference type="EC" id="2.7.13.3"/>
    </reaction>
</comment>
<dbReference type="Gene3D" id="3.30.450.20">
    <property type="entry name" value="PAS domain"/>
    <property type="match status" value="1"/>
</dbReference>
<dbReference type="RefSeq" id="WP_068497295.1">
    <property type="nucleotide sequence ID" value="NZ_LWQU01000054.1"/>
</dbReference>
<keyword evidence="9 11" id="KW-1133">Transmembrane helix</keyword>
<keyword evidence="10 11" id="KW-0472">Membrane</keyword>
<dbReference type="EMBL" id="LWQU01000054">
    <property type="protein sequence ID" value="OAN60928.1"/>
    <property type="molecule type" value="Genomic_DNA"/>
</dbReference>
<dbReference type="InterPro" id="IPR005467">
    <property type="entry name" value="His_kinase_dom"/>
</dbReference>
<dbReference type="Pfam" id="PF02518">
    <property type="entry name" value="HATPase_c"/>
    <property type="match status" value="1"/>
</dbReference>
<dbReference type="CDD" id="cd00082">
    <property type="entry name" value="HisKA"/>
    <property type="match status" value="1"/>
</dbReference>
<keyword evidence="7 11" id="KW-0812">Transmembrane</keyword>
<dbReference type="PANTHER" id="PTHR42878:SF15">
    <property type="entry name" value="BACTERIOPHYTOCHROME"/>
    <property type="match status" value="1"/>
</dbReference>
<proteinExistence type="predicted"/>
<dbReference type="GO" id="GO:0007234">
    <property type="term" value="P:osmosensory signaling via phosphorelay pathway"/>
    <property type="evidence" value="ECO:0007669"/>
    <property type="project" value="TreeGrafter"/>
</dbReference>
<evidence type="ECO:0000313" key="13">
    <source>
        <dbReference type="EMBL" id="OAN60928.1"/>
    </source>
</evidence>
<dbReference type="InterPro" id="IPR003661">
    <property type="entry name" value="HisK_dim/P_dom"/>
</dbReference>
<evidence type="ECO:0000256" key="4">
    <source>
        <dbReference type="ARBA" id="ARBA00022475"/>
    </source>
</evidence>
<dbReference type="GO" id="GO:0030295">
    <property type="term" value="F:protein kinase activator activity"/>
    <property type="evidence" value="ECO:0007669"/>
    <property type="project" value="TreeGrafter"/>
</dbReference>
<evidence type="ECO:0000259" key="12">
    <source>
        <dbReference type="PROSITE" id="PS50109"/>
    </source>
</evidence>
<accession>A0A178MYI5</accession>